<comment type="caution">
    <text evidence="1">The sequence shown here is derived from an EMBL/GenBank/DDBJ whole genome shotgun (WGS) entry which is preliminary data.</text>
</comment>
<evidence type="ECO:0000313" key="2">
    <source>
        <dbReference type="Proteomes" id="UP000218022"/>
    </source>
</evidence>
<accession>A0A2A4EYN5</accession>
<name>A0A2A4EYN5_9BURK</name>
<sequence>MLPPPNSQVVRRIVISGRNTRACYAHRVNPPAMHRNAGATMKRLTGWLLLVALFGTPLAALAKVQGTGGALADTTLEQARIERAHRADNDARYLRRHGNERAGGAAAP</sequence>
<reference evidence="1 2" key="1">
    <citation type="submission" date="2017-01" db="EMBL/GenBank/DDBJ databases">
        <title>Whole-Genome Shotgun Sequencing of Two beta-Proteobacterial Species in Search of the Bulgecin Biosynthetic Cluster.</title>
        <authorList>
            <person name="Horsman M.E."/>
            <person name="Marous D.R."/>
            <person name="Li R."/>
            <person name="Oliver R.A."/>
            <person name="Byun B."/>
            <person name="Emrich S.J."/>
            <person name="Boggess B."/>
            <person name="Townsend C.A."/>
            <person name="Mobashery S."/>
        </authorList>
    </citation>
    <scope>NUCLEOTIDE SEQUENCE [LARGE SCALE GENOMIC DNA]</scope>
    <source>
        <strain evidence="1 2">ATCC 31363</strain>
    </source>
</reference>
<gene>
    <name evidence="1" type="ORF">BWP39_13460</name>
</gene>
<proteinExistence type="predicted"/>
<dbReference type="AlphaFoldDB" id="A0A2A4EYN5"/>
<evidence type="ECO:0000313" key="1">
    <source>
        <dbReference type="EMBL" id="PCE25530.1"/>
    </source>
</evidence>
<evidence type="ECO:0008006" key="3">
    <source>
        <dbReference type="Google" id="ProtNLM"/>
    </source>
</evidence>
<dbReference type="EMBL" id="MTZV01000004">
    <property type="protein sequence ID" value="PCE25530.1"/>
    <property type="molecule type" value="Genomic_DNA"/>
</dbReference>
<dbReference type="Proteomes" id="UP000218022">
    <property type="component" value="Unassembled WGS sequence"/>
</dbReference>
<protein>
    <recommendedName>
        <fullName evidence="3">DUF4148 domain-containing protein</fullName>
    </recommendedName>
</protein>
<organism evidence="1 2">
    <name type="scientific">Paraburkholderia acidicola</name>
    <dbReference type="NCBI Taxonomy" id="1912599"/>
    <lineage>
        <taxon>Bacteria</taxon>
        <taxon>Pseudomonadati</taxon>
        <taxon>Pseudomonadota</taxon>
        <taxon>Betaproteobacteria</taxon>
        <taxon>Burkholderiales</taxon>
        <taxon>Burkholderiaceae</taxon>
        <taxon>Paraburkholderia</taxon>
    </lineage>
</organism>